<dbReference type="GeneID" id="90539897"/>
<proteinExistence type="inferred from homology"/>
<gene>
    <name evidence="2" type="ORF">VNE69_01032</name>
</gene>
<comment type="catalytic activity">
    <reaction evidence="1">
        <text>[protein]-peptidylproline (omega=180) = [protein]-peptidylproline (omega=0)</text>
        <dbReference type="Rhea" id="RHEA:16237"/>
        <dbReference type="Rhea" id="RHEA-COMP:10747"/>
        <dbReference type="Rhea" id="RHEA-COMP:10748"/>
        <dbReference type="ChEBI" id="CHEBI:83833"/>
        <dbReference type="ChEBI" id="CHEBI:83834"/>
        <dbReference type="EC" id="5.2.1.8"/>
    </reaction>
</comment>
<evidence type="ECO:0000313" key="2">
    <source>
        <dbReference type="EMBL" id="WUR02091.1"/>
    </source>
</evidence>
<comment type="function">
    <text evidence="1">PPIases accelerate the folding of proteins. It catalyzes the cis-trans isomerization of proline imidic peptide bonds in oligopeptides.</text>
</comment>
<dbReference type="InterPro" id="IPR037218">
    <property type="entry name" value="PTPA_sf"/>
</dbReference>
<protein>
    <recommendedName>
        <fullName evidence="1">Serine/threonine-protein phosphatase 2A activator</fullName>
        <ecNumber evidence="1">5.2.1.8</ecNumber>
    </recommendedName>
    <alternativeName>
        <fullName evidence="1">Phosphotyrosyl phosphatase activator</fullName>
    </alternativeName>
</protein>
<dbReference type="InterPro" id="IPR004327">
    <property type="entry name" value="Phstyr_phstse_ac"/>
</dbReference>
<dbReference type="KEGG" id="vnx:VNE69_01032"/>
<dbReference type="GO" id="GO:0003755">
    <property type="term" value="F:peptidyl-prolyl cis-trans isomerase activity"/>
    <property type="evidence" value="ECO:0007669"/>
    <property type="project" value="UniProtKB-KW"/>
</dbReference>
<dbReference type="GO" id="GO:0005737">
    <property type="term" value="C:cytoplasm"/>
    <property type="evidence" value="ECO:0007669"/>
    <property type="project" value="UniProtKB-SubCell"/>
</dbReference>
<dbReference type="GO" id="GO:0000159">
    <property type="term" value="C:protein phosphatase type 2A complex"/>
    <property type="evidence" value="ECO:0007669"/>
    <property type="project" value="TreeGrafter"/>
</dbReference>
<keyword evidence="1" id="KW-0413">Isomerase</keyword>
<dbReference type="GO" id="GO:0008160">
    <property type="term" value="F:protein tyrosine phosphatase activator activity"/>
    <property type="evidence" value="ECO:0007669"/>
    <property type="project" value="TreeGrafter"/>
</dbReference>
<comment type="subcellular location">
    <subcellularLocation>
        <location evidence="1">Cytoplasm</location>
    </subcellularLocation>
</comment>
<sequence>MNLNTESSFTVSSSYKSLKLFINEIVKSIKTEDQNDNEQLTKILDDINNIITSTPLSSERGRYANPNAKEVFLNISNTKYNDIEDLEKYLKNSFGNSKRLDYGTGHELNFLCFCYSAKCASILSLNEVYNLFKKYWSVSRHFISKFNLEPAGSKGSWSLDDYQLLHFVFGAAQGGYVFDKLILSTRSLVTRNLKTIEDYINLYDREVLMRNVVTKSFIYSRYLAK</sequence>
<dbReference type="RefSeq" id="XP_065328236.1">
    <property type="nucleotide sequence ID" value="XM_065472164.1"/>
</dbReference>
<organism evidence="2 3">
    <name type="scientific">Vairimorpha necatrix</name>
    <dbReference type="NCBI Taxonomy" id="6039"/>
    <lineage>
        <taxon>Eukaryota</taxon>
        <taxon>Fungi</taxon>
        <taxon>Fungi incertae sedis</taxon>
        <taxon>Microsporidia</taxon>
        <taxon>Nosematidae</taxon>
        <taxon>Vairimorpha</taxon>
    </lineage>
</organism>
<dbReference type="Proteomes" id="UP001334084">
    <property type="component" value="Chromosome 1"/>
</dbReference>
<keyword evidence="1" id="KW-0697">Rotamase</keyword>
<name>A0AAX4J832_9MICR</name>
<keyword evidence="3" id="KW-1185">Reference proteome</keyword>
<evidence type="ECO:0000313" key="3">
    <source>
        <dbReference type="Proteomes" id="UP001334084"/>
    </source>
</evidence>
<dbReference type="AlphaFoldDB" id="A0AAX4J832"/>
<accession>A0AAX4J832</accession>
<dbReference type="PANTHER" id="PTHR10012">
    <property type="entry name" value="SERINE/THREONINE-PROTEIN PHOSPHATASE 2A REGULATORY SUBUNIT B"/>
    <property type="match status" value="1"/>
</dbReference>
<evidence type="ECO:0000256" key="1">
    <source>
        <dbReference type="RuleBase" id="RU361210"/>
    </source>
</evidence>
<dbReference type="EC" id="5.2.1.8" evidence="1"/>
<dbReference type="GO" id="GO:0005634">
    <property type="term" value="C:nucleus"/>
    <property type="evidence" value="ECO:0007669"/>
    <property type="project" value="TreeGrafter"/>
</dbReference>
<comment type="similarity">
    <text evidence="1">Belongs to the PTPA-type PPIase family.</text>
</comment>
<dbReference type="GO" id="GO:0007052">
    <property type="term" value="P:mitotic spindle organization"/>
    <property type="evidence" value="ECO:0007669"/>
    <property type="project" value="TreeGrafter"/>
</dbReference>
<keyword evidence="1" id="KW-0963">Cytoplasm</keyword>
<dbReference type="PANTHER" id="PTHR10012:SF5">
    <property type="entry name" value="SERINE_THREONINE-PROTEIN PHOSPHATASE 2A ACTIVATOR 2"/>
    <property type="match status" value="1"/>
</dbReference>
<dbReference type="EMBL" id="CP142726">
    <property type="protein sequence ID" value="WUR02091.1"/>
    <property type="molecule type" value="Genomic_DNA"/>
</dbReference>
<dbReference type="Pfam" id="PF03095">
    <property type="entry name" value="PTPA"/>
    <property type="match status" value="1"/>
</dbReference>
<dbReference type="SUPFAM" id="SSF140984">
    <property type="entry name" value="PTPA-like"/>
    <property type="match status" value="1"/>
</dbReference>
<reference evidence="2" key="1">
    <citation type="journal article" date="2024" name="BMC Genomics">
        <title>Functional annotation of a divergent genome using sequence and structure-based similarity.</title>
        <authorList>
            <person name="Svedberg D."/>
            <person name="Winiger R.R."/>
            <person name="Berg A."/>
            <person name="Sharma H."/>
            <person name="Tellgren-Roth C."/>
            <person name="Debrunner-Vossbrinck B.A."/>
            <person name="Vossbrinck C.R."/>
            <person name="Barandun J."/>
        </authorList>
    </citation>
    <scope>NUCLEOTIDE SEQUENCE</scope>
    <source>
        <strain evidence="2">Illinois isolate</strain>
    </source>
</reference>